<feature type="domain" description="Integrase catalytic" evidence="2">
    <location>
        <begin position="7"/>
        <end position="203"/>
    </location>
</feature>
<dbReference type="EnsemblMetazoa" id="AALFPA23_010968.R15479">
    <property type="protein sequence ID" value="AALFPA23_010968.P15479"/>
    <property type="gene ID" value="AALFPA23_010968"/>
</dbReference>
<dbReference type="GeneID" id="134286097"/>
<evidence type="ECO:0000256" key="1">
    <source>
        <dbReference type="SAM" id="MobiDB-lite"/>
    </source>
</evidence>
<accession>A0ABM1YPG9</accession>
<evidence type="ECO:0000313" key="4">
    <source>
        <dbReference type="Proteomes" id="UP000069940"/>
    </source>
</evidence>
<feature type="region of interest" description="Disordered" evidence="1">
    <location>
        <begin position="319"/>
        <end position="342"/>
    </location>
</feature>
<dbReference type="InterPro" id="IPR012337">
    <property type="entry name" value="RNaseH-like_sf"/>
</dbReference>
<organism evidence="3 4">
    <name type="scientific">Aedes albopictus</name>
    <name type="common">Asian tiger mosquito</name>
    <name type="synonym">Stegomyia albopicta</name>
    <dbReference type="NCBI Taxonomy" id="7160"/>
    <lineage>
        <taxon>Eukaryota</taxon>
        <taxon>Metazoa</taxon>
        <taxon>Ecdysozoa</taxon>
        <taxon>Arthropoda</taxon>
        <taxon>Hexapoda</taxon>
        <taxon>Insecta</taxon>
        <taxon>Pterygota</taxon>
        <taxon>Neoptera</taxon>
        <taxon>Endopterygota</taxon>
        <taxon>Diptera</taxon>
        <taxon>Nematocera</taxon>
        <taxon>Culicoidea</taxon>
        <taxon>Culicidae</taxon>
        <taxon>Culicinae</taxon>
        <taxon>Aedini</taxon>
        <taxon>Aedes</taxon>
        <taxon>Stegomyia</taxon>
    </lineage>
</organism>
<feature type="compositionally biased region" description="Pro residues" evidence="1">
    <location>
        <begin position="332"/>
        <end position="342"/>
    </location>
</feature>
<proteinExistence type="predicted"/>
<dbReference type="InterPro" id="IPR040676">
    <property type="entry name" value="DUF5641"/>
</dbReference>
<keyword evidence="4" id="KW-1185">Reference proteome</keyword>
<dbReference type="PROSITE" id="PS50994">
    <property type="entry name" value="INTEGRASE"/>
    <property type="match status" value="1"/>
</dbReference>
<evidence type="ECO:0000259" key="2">
    <source>
        <dbReference type="PROSITE" id="PS50994"/>
    </source>
</evidence>
<protein>
    <recommendedName>
        <fullName evidence="2">Integrase catalytic domain-containing protein</fullName>
    </recommendedName>
</protein>
<name>A0ABM1YPG9_AEDAL</name>
<dbReference type="PANTHER" id="PTHR47331">
    <property type="entry name" value="PHD-TYPE DOMAIN-CONTAINING PROTEIN"/>
    <property type="match status" value="1"/>
</dbReference>
<dbReference type="Pfam" id="PF18701">
    <property type="entry name" value="DUF5641"/>
    <property type="match status" value="1"/>
</dbReference>
<evidence type="ECO:0000313" key="3">
    <source>
        <dbReference type="EnsemblMetazoa" id="AALFPA23_010968.P15479"/>
    </source>
</evidence>
<dbReference type="Gene3D" id="3.30.420.10">
    <property type="entry name" value="Ribonuclease H-like superfamily/Ribonuclease H"/>
    <property type="match status" value="1"/>
</dbReference>
<dbReference type="PANTHER" id="PTHR47331:SF1">
    <property type="entry name" value="GAG-LIKE PROTEIN"/>
    <property type="match status" value="1"/>
</dbReference>
<reference evidence="3" key="2">
    <citation type="submission" date="2025-05" db="UniProtKB">
        <authorList>
            <consortium name="EnsemblMetazoa"/>
        </authorList>
    </citation>
    <scope>IDENTIFICATION</scope>
    <source>
        <strain evidence="3">Foshan</strain>
    </source>
</reference>
<dbReference type="InterPro" id="IPR001584">
    <property type="entry name" value="Integrase_cat-core"/>
</dbReference>
<dbReference type="InterPro" id="IPR036397">
    <property type="entry name" value="RNaseH_sf"/>
</dbReference>
<dbReference type="Proteomes" id="UP000069940">
    <property type="component" value="Unassembled WGS sequence"/>
</dbReference>
<dbReference type="SUPFAM" id="SSF53098">
    <property type="entry name" value="Ribonuclease H-like"/>
    <property type="match status" value="1"/>
</dbReference>
<sequence length="342" mass="38104">MGPLPAARVTPSRAFVKSGVDYCGPFFVRPPNRRGNSVKIFVAIFVCMASKAVHIEMVYSLSSDSFVSALKRFVSRRGRVSDVYCDNARTFVGANRQLQEHKQQFDAIHRSTGLAESCTEAGINFHFNPARSPHFGGLWEAAVKIFKHHLYRIMKTTLLTIEEFQTLITQIEGIMNSRPLTPLSSDPADVVALTPGHFLVGEPLHSLPEPDLSDIPVNRLNSFQHMQQKVQHFWRVWSRDYIGQLQSRQHWPLVQLDIQVGTMVLLKKEAAPPMKWPLGRIEAVFPGNDGHVRVVQVRTATGCYRRAITEVCPLPVESGTEANEVPDAPSSPSAPPATTPYG</sequence>
<dbReference type="RefSeq" id="XP_062703650.1">
    <property type="nucleotide sequence ID" value="XM_062847666.1"/>
</dbReference>
<reference evidence="4" key="1">
    <citation type="journal article" date="2015" name="Proc. Natl. Acad. Sci. U.S.A.">
        <title>Genome sequence of the Asian Tiger mosquito, Aedes albopictus, reveals insights into its biology, genetics, and evolution.</title>
        <authorList>
            <person name="Chen X.G."/>
            <person name="Jiang X."/>
            <person name="Gu J."/>
            <person name="Xu M."/>
            <person name="Wu Y."/>
            <person name="Deng Y."/>
            <person name="Zhang C."/>
            <person name="Bonizzoni M."/>
            <person name="Dermauw W."/>
            <person name="Vontas J."/>
            <person name="Armbruster P."/>
            <person name="Huang X."/>
            <person name="Yang Y."/>
            <person name="Zhang H."/>
            <person name="He W."/>
            <person name="Peng H."/>
            <person name="Liu Y."/>
            <person name="Wu K."/>
            <person name="Chen J."/>
            <person name="Lirakis M."/>
            <person name="Topalis P."/>
            <person name="Van Leeuwen T."/>
            <person name="Hall A.B."/>
            <person name="Jiang X."/>
            <person name="Thorpe C."/>
            <person name="Mueller R.L."/>
            <person name="Sun C."/>
            <person name="Waterhouse R.M."/>
            <person name="Yan G."/>
            <person name="Tu Z.J."/>
            <person name="Fang X."/>
            <person name="James A.A."/>
        </authorList>
    </citation>
    <scope>NUCLEOTIDE SEQUENCE [LARGE SCALE GENOMIC DNA]</scope>
    <source>
        <strain evidence="4">Foshan</strain>
    </source>
</reference>